<dbReference type="EMBL" id="WJPP01000001">
    <property type="protein sequence ID" value="MRH77553.1"/>
    <property type="molecule type" value="Genomic_DNA"/>
</dbReference>
<dbReference type="AlphaFoldDB" id="A0A6N7QQ92"/>
<gene>
    <name evidence="1" type="ORF">GH984_02405</name>
</gene>
<proteinExistence type="predicted"/>
<accession>A0A6N7QQ92</accession>
<protein>
    <submittedName>
        <fullName evidence="1">Uncharacterized protein</fullName>
    </submittedName>
</protein>
<reference evidence="1 2" key="1">
    <citation type="submission" date="2019-11" db="EMBL/GenBank/DDBJ databases">
        <authorList>
            <person name="Zhang X.Y."/>
        </authorList>
    </citation>
    <scope>NUCLEOTIDE SEQUENCE [LARGE SCALE GENOMIC DNA]</scope>
    <source>
        <strain evidence="1 2">C176</strain>
    </source>
</reference>
<organism evidence="1 2">
    <name type="scientific">Spiribacter salilacus</name>
    <dbReference type="NCBI Taxonomy" id="2664894"/>
    <lineage>
        <taxon>Bacteria</taxon>
        <taxon>Pseudomonadati</taxon>
        <taxon>Pseudomonadota</taxon>
        <taxon>Gammaproteobacteria</taxon>
        <taxon>Chromatiales</taxon>
        <taxon>Ectothiorhodospiraceae</taxon>
        <taxon>Spiribacter</taxon>
    </lineage>
</organism>
<name>A0A6N7QQ92_9GAMM</name>
<evidence type="ECO:0000313" key="2">
    <source>
        <dbReference type="Proteomes" id="UP000433788"/>
    </source>
</evidence>
<evidence type="ECO:0000313" key="1">
    <source>
        <dbReference type="EMBL" id="MRH77553.1"/>
    </source>
</evidence>
<sequence length="54" mass="6126">MLGFGKYQDLLPFAIANQAAEHFALGCLIERVDPLADHFRCAVAGCYIHFRRCR</sequence>
<dbReference type="Proteomes" id="UP000433788">
    <property type="component" value="Unassembled WGS sequence"/>
</dbReference>
<comment type="caution">
    <text evidence="1">The sequence shown here is derived from an EMBL/GenBank/DDBJ whole genome shotgun (WGS) entry which is preliminary data.</text>
</comment>
<keyword evidence="2" id="KW-1185">Reference proteome</keyword>